<evidence type="ECO:0000313" key="1">
    <source>
        <dbReference type="EMBL" id="KKT84815.1"/>
    </source>
</evidence>
<protein>
    <submittedName>
        <fullName evidence="1">Uncharacterized protein</fullName>
    </submittedName>
</protein>
<proteinExistence type="predicted"/>
<reference evidence="1 2" key="1">
    <citation type="journal article" date="2015" name="Nature">
        <title>rRNA introns, odd ribosomes, and small enigmatic genomes across a large radiation of phyla.</title>
        <authorList>
            <person name="Brown C.T."/>
            <person name="Hug L.A."/>
            <person name="Thomas B.C."/>
            <person name="Sharon I."/>
            <person name="Castelle C.J."/>
            <person name="Singh A."/>
            <person name="Wilkins M.J."/>
            <person name="Williams K.H."/>
            <person name="Banfield J.F."/>
        </authorList>
    </citation>
    <scope>NUCLEOTIDE SEQUENCE [LARGE SCALE GENOMIC DNA]</scope>
</reference>
<evidence type="ECO:0000313" key="2">
    <source>
        <dbReference type="Proteomes" id="UP000034797"/>
    </source>
</evidence>
<dbReference type="EMBL" id="LCJW01000048">
    <property type="protein sequence ID" value="KKT84815.1"/>
    <property type="molecule type" value="Genomic_DNA"/>
</dbReference>
<name>A0A0G1KMU6_9BACT</name>
<dbReference type="AlphaFoldDB" id="A0A0G1KMU6"/>
<dbReference type="Proteomes" id="UP000034797">
    <property type="component" value="Unassembled WGS sequence"/>
</dbReference>
<gene>
    <name evidence="1" type="ORF">UW84_C0048G0005</name>
</gene>
<accession>A0A0G1KMU6</accession>
<sequence length="38" mass="4590">MATYIQKEKILQLKTTTEKNYLKAKQHYFQSVAFQCHK</sequence>
<organism evidence="1 2">
    <name type="scientific">Candidatus Collierbacteria bacterium GW2011_GWA2_44_99</name>
    <dbReference type="NCBI Taxonomy" id="1618380"/>
    <lineage>
        <taxon>Bacteria</taxon>
        <taxon>Candidatus Collieribacteriota</taxon>
    </lineage>
</organism>
<comment type="caution">
    <text evidence="1">The sequence shown here is derived from an EMBL/GenBank/DDBJ whole genome shotgun (WGS) entry which is preliminary data.</text>
</comment>